<dbReference type="InterPro" id="IPR036322">
    <property type="entry name" value="WD40_repeat_dom_sf"/>
</dbReference>
<dbReference type="AlphaFoldDB" id="A0A165NSH3"/>
<dbReference type="Gene3D" id="3.40.50.300">
    <property type="entry name" value="P-loop containing nucleotide triphosphate hydrolases"/>
    <property type="match status" value="1"/>
</dbReference>
<dbReference type="PANTHER" id="PTHR10039:SF17">
    <property type="entry name" value="FUNGAL STAND N-TERMINAL GOODBYE DOMAIN-CONTAINING PROTEIN-RELATED"/>
    <property type="match status" value="1"/>
</dbReference>
<dbReference type="InParanoid" id="A0A165NSH3"/>
<dbReference type="Gene3D" id="2.130.10.10">
    <property type="entry name" value="YVTN repeat-like/Quinoprotein amine dehydrogenase"/>
    <property type="match status" value="1"/>
</dbReference>
<dbReference type="InterPro" id="IPR056884">
    <property type="entry name" value="NPHP3-like_N"/>
</dbReference>
<keyword evidence="1 3" id="KW-0853">WD repeat</keyword>
<gene>
    <name evidence="5" type="ORF">NEOLEDRAFT_1076473</name>
</gene>
<dbReference type="SUPFAM" id="SSF50978">
    <property type="entry name" value="WD40 repeat-like"/>
    <property type="match status" value="1"/>
</dbReference>
<name>A0A165NSH3_9AGAM</name>
<organism evidence="5 6">
    <name type="scientific">Neolentinus lepideus HHB14362 ss-1</name>
    <dbReference type="NCBI Taxonomy" id="1314782"/>
    <lineage>
        <taxon>Eukaryota</taxon>
        <taxon>Fungi</taxon>
        <taxon>Dikarya</taxon>
        <taxon>Basidiomycota</taxon>
        <taxon>Agaricomycotina</taxon>
        <taxon>Agaricomycetes</taxon>
        <taxon>Gloeophyllales</taxon>
        <taxon>Gloeophyllaceae</taxon>
        <taxon>Neolentinus</taxon>
    </lineage>
</organism>
<dbReference type="Proteomes" id="UP000076761">
    <property type="component" value="Unassembled WGS sequence"/>
</dbReference>
<keyword evidence="6" id="KW-1185">Reference proteome</keyword>
<keyword evidence="2" id="KW-0677">Repeat</keyword>
<dbReference type="OrthoDB" id="163438at2759"/>
<evidence type="ECO:0000256" key="1">
    <source>
        <dbReference type="ARBA" id="ARBA00022574"/>
    </source>
</evidence>
<evidence type="ECO:0000256" key="3">
    <source>
        <dbReference type="PROSITE-ProRule" id="PRU00221"/>
    </source>
</evidence>
<dbReference type="InterPro" id="IPR001680">
    <property type="entry name" value="WD40_rpt"/>
</dbReference>
<dbReference type="PROSITE" id="PS50294">
    <property type="entry name" value="WD_REPEATS_REGION"/>
    <property type="match status" value="2"/>
</dbReference>
<protein>
    <recommendedName>
        <fullName evidence="4">Nephrocystin 3-like N-terminal domain-containing protein</fullName>
    </recommendedName>
</protein>
<proteinExistence type="predicted"/>
<accession>A0A165NSH3</accession>
<feature type="domain" description="Nephrocystin 3-like N-terminal" evidence="4">
    <location>
        <begin position="112"/>
        <end position="273"/>
    </location>
</feature>
<evidence type="ECO:0000259" key="4">
    <source>
        <dbReference type="Pfam" id="PF24883"/>
    </source>
</evidence>
<dbReference type="Pfam" id="PF24883">
    <property type="entry name" value="NPHP3_N"/>
    <property type="match status" value="1"/>
</dbReference>
<feature type="repeat" description="WD" evidence="3">
    <location>
        <begin position="654"/>
        <end position="695"/>
    </location>
</feature>
<dbReference type="InterPro" id="IPR015943">
    <property type="entry name" value="WD40/YVTN_repeat-like_dom_sf"/>
</dbReference>
<dbReference type="EMBL" id="KV425627">
    <property type="protein sequence ID" value="KZT20043.1"/>
    <property type="molecule type" value="Genomic_DNA"/>
</dbReference>
<evidence type="ECO:0000313" key="6">
    <source>
        <dbReference type="Proteomes" id="UP000076761"/>
    </source>
</evidence>
<dbReference type="PROSITE" id="PS00678">
    <property type="entry name" value="WD_REPEATS_1"/>
    <property type="match status" value="1"/>
</dbReference>
<dbReference type="SMART" id="SM00320">
    <property type="entry name" value="WD40"/>
    <property type="match status" value="2"/>
</dbReference>
<evidence type="ECO:0000313" key="5">
    <source>
        <dbReference type="EMBL" id="KZT20043.1"/>
    </source>
</evidence>
<sequence length="723" mass="80931">MECGYFLKKYADDKTFGEIYFLLIIGDWECNPAPVVRALKNATSNTDELIQEFKTIFESLQQAFGNHAVLQTQILSTQIINDLKSAGKYEYLNNIPYAAGASFQPSKACLPGTRQALLDDILTWINNNDDSRILLLTGAAGTGKSAVAHTIAGHLKTLGQLGSSFCFSRDHSDRSPDQLFSTIAVDLAYHNQHIMQSLNKLDPASRTSADVSAQFQSLLVQATQNLDMMGPLIIVIDALDESGDVHARRSILNIFSTEIKSLPANFQIILTSRPEQDVIQKLANCPHVKHMSMEDVQTTRQDIEKYISSELKPLGNTFNKKDYQVLVEKSGNLFQWAFVACHTIIGSGKAGSTARYRFSQISDEVHSGLAPAPLDQLYSTVLNSLFEMDDDHVKDQFHNILGPIVIAHEPLSIDSLKILLQEKYSIEEIKSILGYMGALLYGATGPNTTPIRLLHTSFRDYLMDQDRSREFYINEVDHHQQLCYASMKIMLKYLHFNIGDLVTSHRPNPEKIQGQLDNLSLSYSCCYWGYHLQEVPYEEDLSKCMGVWLKHKLLYWFEALSVLRKVNAARPALLKLEQWFQVSLELKGFTRDAAQFILYFSVPISACAAHIYLSALPFCPEQSLVARHYLPSMAHTLRVETGQIQSWPATQMQIAGHGGWVTSVGFSPDGKQIVSGSGDKTIRIWDAQTGEAVGRHEDWVTSVGFSPDGKQIVSGSYDQTIRI</sequence>
<dbReference type="InterPro" id="IPR019775">
    <property type="entry name" value="WD40_repeat_CS"/>
</dbReference>
<dbReference type="InterPro" id="IPR027417">
    <property type="entry name" value="P-loop_NTPase"/>
</dbReference>
<dbReference type="STRING" id="1314782.A0A165NSH3"/>
<dbReference type="PROSITE" id="PS50082">
    <property type="entry name" value="WD_REPEATS_2"/>
    <property type="match status" value="2"/>
</dbReference>
<dbReference type="PANTHER" id="PTHR10039">
    <property type="entry name" value="AMELOGENIN"/>
    <property type="match status" value="1"/>
</dbReference>
<reference evidence="5 6" key="1">
    <citation type="journal article" date="2016" name="Mol. Biol. Evol.">
        <title>Comparative Genomics of Early-Diverging Mushroom-Forming Fungi Provides Insights into the Origins of Lignocellulose Decay Capabilities.</title>
        <authorList>
            <person name="Nagy L.G."/>
            <person name="Riley R."/>
            <person name="Tritt A."/>
            <person name="Adam C."/>
            <person name="Daum C."/>
            <person name="Floudas D."/>
            <person name="Sun H."/>
            <person name="Yadav J.S."/>
            <person name="Pangilinan J."/>
            <person name="Larsson K.H."/>
            <person name="Matsuura K."/>
            <person name="Barry K."/>
            <person name="Labutti K."/>
            <person name="Kuo R."/>
            <person name="Ohm R.A."/>
            <person name="Bhattacharya S.S."/>
            <person name="Shirouzu T."/>
            <person name="Yoshinaga Y."/>
            <person name="Martin F.M."/>
            <person name="Grigoriev I.V."/>
            <person name="Hibbett D.S."/>
        </authorList>
    </citation>
    <scope>NUCLEOTIDE SEQUENCE [LARGE SCALE GENOMIC DNA]</scope>
    <source>
        <strain evidence="5 6">HHB14362 ss-1</strain>
    </source>
</reference>
<dbReference type="SUPFAM" id="SSF52540">
    <property type="entry name" value="P-loop containing nucleoside triphosphate hydrolases"/>
    <property type="match status" value="1"/>
</dbReference>
<dbReference type="Pfam" id="PF00400">
    <property type="entry name" value="WD40"/>
    <property type="match status" value="2"/>
</dbReference>
<feature type="repeat" description="WD" evidence="3">
    <location>
        <begin position="693"/>
        <end position="723"/>
    </location>
</feature>
<evidence type="ECO:0000256" key="2">
    <source>
        <dbReference type="ARBA" id="ARBA00022737"/>
    </source>
</evidence>